<feature type="transmembrane region" description="Helical" evidence="2">
    <location>
        <begin position="46"/>
        <end position="66"/>
    </location>
</feature>
<keyword evidence="5" id="KW-1185">Reference proteome</keyword>
<dbReference type="Pfam" id="PF13568">
    <property type="entry name" value="OMP_b-brl_2"/>
    <property type="match status" value="1"/>
</dbReference>
<keyword evidence="2" id="KW-0472">Membrane</keyword>
<dbReference type="EMBL" id="QTJU01000002">
    <property type="protein sequence ID" value="RFM28779.1"/>
    <property type="molecule type" value="Genomic_DNA"/>
</dbReference>
<feature type="region of interest" description="Disordered" evidence="1">
    <location>
        <begin position="71"/>
        <end position="127"/>
    </location>
</feature>
<evidence type="ECO:0000256" key="2">
    <source>
        <dbReference type="SAM" id="Phobius"/>
    </source>
</evidence>
<dbReference type="InterPro" id="IPR025665">
    <property type="entry name" value="Beta-barrel_OMP_2"/>
</dbReference>
<evidence type="ECO:0000256" key="1">
    <source>
        <dbReference type="SAM" id="MobiDB-lite"/>
    </source>
</evidence>
<feature type="domain" description="Outer membrane protein beta-barrel" evidence="3">
    <location>
        <begin position="291"/>
        <end position="468"/>
    </location>
</feature>
<evidence type="ECO:0000259" key="3">
    <source>
        <dbReference type="Pfam" id="PF13568"/>
    </source>
</evidence>
<feature type="compositionally biased region" description="Polar residues" evidence="1">
    <location>
        <begin position="90"/>
        <end position="123"/>
    </location>
</feature>
<reference evidence="4 5" key="1">
    <citation type="submission" date="2018-08" db="EMBL/GenBank/DDBJ databases">
        <title>Chitinophagaceae sp. K23C18032701, a novel bacterium isolated from forest soil.</title>
        <authorList>
            <person name="Wang C."/>
        </authorList>
    </citation>
    <scope>NUCLEOTIDE SEQUENCE [LARGE SCALE GENOMIC DNA]</scope>
    <source>
        <strain evidence="4 5">K23C18032701</strain>
    </source>
</reference>
<proteinExistence type="predicted"/>
<dbReference type="AlphaFoldDB" id="A0A3E1NLG8"/>
<sequence>MTDQLFDKFIRDKLGDHPSPVPADMWDRIAAGEKRRTGPAWLRAPAVYLWLAALLLLTGSATWLWVQQTPGSTANQTQTSPNLKPGLSGKNFTQPPTQQNAAAAGTDSTTEPATAGSSNTAVQTPADHTIANKTVDATRSSANTAAATIGSENEAANIATGHAAGNGTHLPRNGNGLYNNGVATGNQLTTAPLNDAPNTAFSTTQFLNSRFVPAYNTDTKTAQLQWLQASQDASMKSLLSKQANKKMPVIQCPTLRGPFRNDFYVELYGSPDFVSKSISPSSPAYAGYVQRKDSAENMRVSFTLGARFSKSLSEHLLAKAGLQYSQINERLTTQTETDRKTVTVITTHTIVPTPGDTLIVKDTSSYEQIGYRKKTTTNKYKSIDIPLLLSYEWGNDQWKFAANAGAIINLYSWYRGEVLDTSIQNHGVAQGTYKRNIGLGVYAGFSVMKTITDNMELFAEPYLRYNFSNMTQPGTPYNQKFKTTGLSLGIRYRLNNAGQRFMR</sequence>
<dbReference type="Proteomes" id="UP000261284">
    <property type="component" value="Unassembled WGS sequence"/>
</dbReference>
<keyword evidence="2" id="KW-1133">Transmembrane helix</keyword>
<accession>A0A3E1NLG8</accession>
<name>A0A3E1NLG8_9BACT</name>
<gene>
    <name evidence="4" type="ORF">DXN05_08345</name>
</gene>
<evidence type="ECO:0000313" key="5">
    <source>
        <dbReference type="Proteomes" id="UP000261284"/>
    </source>
</evidence>
<protein>
    <recommendedName>
        <fullName evidence="3">Outer membrane protein beta-barrel domain-containing protein</fullName>
    </recommendedName>
</protein>
<dbReference type="OrthoDB" id="619917at2"/>
<keyword evidence="2" id="KW-0812">Transmembrane</keyword>
<organism evidence="4 5">
    <name type="scientific">Deminuibacter soli</name>
    <dbReference type="NCBI Taxonomy" id="2291815"/>
    <lineage>
        <taxon>Bacteria</taxon>
        <taxon>Pseudomonadati</taxon>
        <taxon>Bacteroidota</taxon>
        <taxon>Chitinophagia</taxon>
        <taxon>Chitinophagales</taxon>
        <taxon>Chitinophagaceae</taxon>
        <taxon>Deminuibacter</taxon>
    </lineage>
</organism>
<dbReference type="RefSeq" id="WP_116846768.1">
    <property type="nucleotide sequence ID" value="NZ_QTJU01000002.1"/>
</dbReference>
<comment type="caution">
    <text evidence="4">The sequence shown here is derived from an EMBL/GenBank/DDBJ whole genome shotgun (WGS) entry which is preliminary data.</text>
</comment>
<feature type="compositionally biased region" description="Polar residues" evidence="1">
    <location>
        <begin position="71"/>
        <end position="82"/>
    </location>
</feature>
<evidence type="ECO:0000313" key="4">
    <source>
        <dbReference type="EMBL" id="RFM28779.1"/>
    </source>
</evidence>